<name>A0AAD7LN02_QUISA</name>
<evidence type="ECO:0000313" key="3">
    <source>
        <dbReference type="Proteomes" id="UP001163823"/>
    </source>
</evidence>
<evidence type="ECO:0000256" key="1">
    <source>
        <dbReference type="SAM" id="Phobius"/>
    </source>
</evidence>
<gene>
    <name evidence="2" type="ORF">O6P43_021297</name>
</gene>
<keyword evidence="3" id="KW-1185">Reference proteome</keyword>
<keyword evidence="1" id="KW-1133">Transmembrane helix</keyword>
<organism evidence="2 3">
    <name type="scientific">Quillaja saponaria</name>
    <name type="common">Soap bark tree</name>
    <dbReference type="NCBI Taxonomy" id="32244"/>
    <lineage>
        <taxon>Eukaryota</taxon>
        <taxon>Viridiplantae</taxon>
        <taxon>Streptophyta</taxon>
        <taxon>Embryophyta</taxon>
        <taxon>Tracheophyta</taxon>
        <taxon>Spermatophyta</taxon>
        <taxon>Magnoliopsida</taxon>
        <taxon>eudicotyledons</taxon>
        <taxon>Gunneridae</taxon>
        <taxon>Pentapetalae</taxon>
        <taxon>rosids</taxon>
        <taxon>fabids</taxon>
        <taxon>Fabales</taxon>
        <taxon>Quillajaceae</taxon>
        <taxon>Quillaja</taxon>
    </lineage>
</organism>
<keyword evidence="1 2" id="KW-0812">Transmembrane</keyword>
<reference evidence="2" key="1">
    <citation type="journal article" date="2023" name="Science">
        <title>Elucidation of the pathway for biosynthesis of saponin adjuvants from the soapbark tree.</title>
        <authorList>
            <person name="Reed J."/>
            <person name="Orme A."/>
            <person name="El-Demerdash A."/>
            <person name="Owen C."/>
            <person name="Martin L.B.B."/>
            <person name="Misra R.C."/>
            <person name="Kikuchi S."/>
            <person name="Rejzek M."/>
            <person name="Martin A.C."/>
            <person name="Harkess A."/>
            <person name="Leebens-Mack J."/>
            <person name="Louveau T."/>
            <person name="Stephenson M.J."/>
            <person name="Osbourn A."/>
        </authorList>
    </citation>
    <scope>NUCLEOTIDE SEQUENCE</scope>
    <source>
        <strain evidence="2">S10</strain>
    </source>
</reference>
<proteinExistence type="predicted"/>
<dbReference type="PANTHER" id="PTHR34947:SF2">
    <property type="entry name" value="TRANSMEMBRANE PROTEIN"/>
    <property type="match status" value="1"/>
</dbReference>
<sequence>MNMDQVKSQKLAPLSHFIRPQFLKKLTQLLLSVSVFSFLFSNSSWLSFTKFPIQLFSHNIDKNCIFLICNGLLVFLAKYSGLFRSLSGHSRIDEPAFKYIEVISQTESLEKEVVEEDIGSVQDNYMKQGTENEYLEEQEQEQIQESSVDDHEQGKEISQLILEEETGICDAEDREEDKGSERIFLVDKNVQDTDVVEEENGMLSTEELNKKFDEFIRRMKEDLRIEARRQLIVV</sequence>
<keyword evidence="1" id="KW-0472">Membrane</keyword>
<dbReference type="PANTHER" id="PTHR34947">
    <property type="entry name" value="TRANSMEMBRANE PROTEIN"/>
    <property type="match status" value="1"/>
</dbReference>
<accession>A0AAD7LN02</accession>
<dbReference type="AlphaFoldDB" id="A0AAD7LN02"/>
<dbReference type="EMBL" id="JARAOO010000008">
    <property type="protein sequence ID" value="KAJ7960922.1"/>
    <property type="molecule type" value="Genomic_DNA"/>
</dbReference>
<evidence type="ECO:0000313" key="2">
    <source>
        <dbReference type="EMBL" id="KAJ7960922.1"/>
    </source>
</evidence>
<dbReference type="KEGG" id="qsa:O6P43_021297"/>
<feature type="transmembrane region" description="Helical" evidence="1">
    <location>
        <begin position="26"/>
        <end position="45"/>
    </location>
</feature>
<comment type="caution">
    <text evidence="2">The sequence shown here is derived from an EMBL/GenBank/DDBJ whole genome shotgun (WGS) entry which is preliminary data.</text>
</comment>
<dbReference type="Proteomes" id="UP001163823">
    <property type="component" value="Chromosome 8"/>
</dbReference>
<feature type="transmembrane region" description="Helical" evidence="1">
    <location>
        <begin position="65"/>
        <end position="83"/>
    </location>
</feature>
<protein>
    <submittedName>
        <fullName evidence="2">Transmembrane protein</fullName>
    </submittedName>
</protein>